<evidence type="ECO:0000256" key="10">
    <source>
        <dbReference type="PIRNR" id="PIRNR002595"/>
    </source>
</evidence>
<dbReference type="InterPro" id="IPR014402">
    <property type="entry name" value="Sig_transdc_resp-reg_Skn7"/>
</dbReference>
<dbReference type="PIRSF" id="PIRSF002595">
    <property type="entry name" value="RR_SKN7"/>
    <property type="match status" value="1"/>
</dbReference>
<dbReference type="EMBL" id="CAEFZW010000005">
    <property type="protein sequence ID" value="CAB4255190.1"/>
    <property type="molecule type" value="Genomic_DNA"/>
</dbReference>
<dbReference type="PRINTS" id="PR00056">
    <property type="entry name" value="HSFDOMAIN"/>
</dbReference>
<dbReference type="GO" id="GO:0003700">
    <property type="term" value="F:DNA-binding transcription factor activity"/>
    <property type="evidence" value="ECO:0007669"/>
    <property type="project" value="UniProtKB-UniRule"/>
</dbReference>
<dbReference type="PANTHER" id="PTHR45339:SF1">
    <property type="entry name" value="HYBRID SIGNAL TRANSDUCTION HISTIDINE KINASE J"/>
    <property type="match status" value="1"/>
</dbReference>
<dbReference type="SMART" id="SM00448">
    <property type="entry name" value="REC"/>
    <property type="match status" value="1"/>
</dbReference>
<evidence type="ECO:0000313" key="14">
    <source>
        <dbReference type="EMBL" id="CAB4255190.1"/>
    </source>
</evidence>
<comment type="subcellular location">
    <subcellularLocation>
        <location evidence="1 10">Nucleus</location>
    </subcellularLocation>
</comment>
<keyword evidence="6 10" id="KW-0804">Transcription</keyword>
<dbReference type="InterPro" id="IPR000232">
    <property type="entry name" value="HSF_DNA-bd"/>
</dbReference>
<evidence type="ECO:0000256" key="1">
    <source>
        <dbReference type="ARBA" id="ARBA00004123"/>
    </source>
</evidence>
<dbReference type="Pfam" id="PF00072">
    <property type="entry name" value="Response_reg"/>
    <property type="match status" value="1"/>
</dbReference>
<dbReference type="GO" id="GO:0032993">
    <property type="term" value="C:protein-DNA complex"/>
    <property type="evidence" value="ECO:0007669"/>
    <property type="project" value="UniProtKB-ARBA"/>
</dbReference>
<keyword evidence="15" id="KW-1185">Reference proteome</keyword>
<feature type="compositionally biased region" description="Polar residues" evidence="12">
    <location>
        <begin position="19"/>
        <end position="29"/>
    </location>
</feature>
<dbReference type="GO" id="GO:0006950">
    <property type="term" value="P:response to stress"/>
    <property type="evidence" value="ECO:0007669"/>
    <property type="project" value="UniProtKB-ARBA"/>
</dbReference>
<comment type="function">
    <text evidence="8">DNA-binding transcription factor that specifically binds heat shock promoter elements (HSE) and activates transcription.</text>
</comment>
<evidence type="ECO:0000256" key="11">
    <source>
        <dbReference type="PROSITE-ProRule" id="PRU00169"/>
    </source>
</evidence>
<dbReference type="SUPFAM" id="SSF52172">
    <property type="entry name" value="CheY-like"/>
    <property type="match status" value="1"/>
</dbReference>
<feature type="modified residue" description="4-aspartylphosphate" evidence="11">
    <location>
        <position position="480"/>
    </location>
</feature>
<evidence type="ECO:0000313" key="15">
    <source>
        <dbReference type="Proteomes" id="UP000644660"/>
    </source>
</evidence>
<keyword evidence="7 10" id="KW-0539">Nucleus</keyword>
<dbReference type="InterPro" id="IPR036388">
    <property type="entry name" value="WH-like_DNA-bd_sf"/>
</dbReference>
<dbReference type="SUPFAM" id="SSF46785">
    <property type="entry name" value="Winged helix' DNA-binding domain"/>
    <property type="match status" value="1"/>
</dbReference>
<evidence type="ECO:0000256" key="9">
    <source>
        <dbReference type="ARBA" id="ARBA00062447"/>
    </source>
</evidence>
<protein>
    <recommendedName>
        <fullName evidence="10">Transcription factor</fullName>
    </recommendedName>
</protein>
<accession>A0A8H2VGW0</accession>
<feature type="compositionally biased region" description="Polar residues" evidence="12">
    <location>
        <begin position="575"/>
        <end position="606"/>
    </location>
</feature>
<evidence type="ECO:0000256" key="6">
    <source>
        <dbReference type="ARBA" id="ARBA00023163"/>
    </source>
</evidence>
<keyword evidence="2 11" id="KW-0597">Phosphoprotein</keyword>
<dbReference type="PANTHER" id="PTHR45339">
    <property type="entry name" value="HYBRID SIGNAL TRANSDUCTION HISTIDINE KINASE J"/>
    <property type="match status" value="1"/>
</dbReference>
<feature type="compositionally biased region" description="Low complexity" evidence="12">
    <location>
        <begin position="558"/>
        <end position="574"/>
    </location>
</feature>
<feature type="compositionally biased region" description="Low complexity" evidence="12">
    <location>
        <begin position="65"/>
        <end position="80"/>
    </location>
</feature>
<keyword evidence="5 10" id="KW-0238">DNA-binding</keyword>
<comment type="caution">
    <text evidence="14">The sequence shown here is derived from an EMBL/GenBank/DDBJ whole genome shotgun (WGS) entry which is preliminary data.</text>
</comment>
<dbReference type="InterPro" id="IPR001789">
    <property type="entry name" value="Sig_transdc_resp-reg_receiver"/>
</dbReference>
<evidence type="ECO:0000256" key="3">
    <source>
        <dbReference type="ARBA" id="ARBA00023012"/>
    </source>
</evidence>
<dbReference type="Pfam" id="PF00447">
    <property type="entry name" value="HSF_DNA-bind"/>
    <property type="match status" value="1"/>
</dbReference>
<organism evidence="14 15">
    <name type="scientific">Maudiozyma barnettii</name>
    <dbReference type="NCBI Taxonomy" id="61262"/>
    <lineage>
        <taxon>Eukaryota</taxon>
        <taxon>Fungi</taxon>
        <taxon>Dikarya</taxon>
        <taxon>Ascomycota</taxon>
        <taxon>Saccharomycotina</taxon>
        <taxon>Saccharomycetes</taxon>
        <taxon>Saccharomycetales</taxon>
        <taxon>Saccharomycetaceae</taxon>
        <taxon>Maudiozyma</taxon>
    </lineage>
</organism>
<evidence type="ECO:0000256" key="5">
    <source>
        <dbReference type="ARBA" id="ARBA00023125"/>
    </source>
</evidence>
<keyword evidence="3" id="KW-0902">Two-component regulatory system</keyword>
<dbReference type="Gene3D" id="3.40.50.2300">
    <property type="match status" value="1"/>
</dbReference>
<dbReference type="AlphaFoldDB" id="A0A8H2VGW0"/>
<dbReference type="CDD" id="cd17546">
    <property type="entry name" value="REC_hyHK_CKI1_RcsC-like"/>
    <property type="match status" value="1"/>
</dbReference>
<feature type="compositionally biased region" description="Low complexity" evidence="12">
    <location>
        <begin position="35"/>
        <end position="49"/>
    </location>
</feature>
<dbReference type="FunFam" id="1.10.10.10:FF:000027">
    <property type="entry name" value="Heat shock transcription factor 1"/>
    <property type="match status" value="1"/>
</dbReference>
<dbReference type="GO" id="GO:0000156">
    <property type="term" value="F:phosphorelay response regulator activity"/>
    <property type="evidence" value="ECO:0007669"/>
    <property type="project" value="InterPro"/>
</dbReference>
<evidence type="ECO:0000259" key="13">
    <source>
        <dbReference type="PROSITE" id="PS50110"/>
    </source>
</evidence>
<feature type="domain" description="Response regulatory" evidence="13">
    <location>
        <begin position="431"/>
        <end position="545"/>
    </location>
</feature>
<evidence type="ECO:0000256" key="12">
    <source>
        <dbReference type="SAM" id="MobiDB-lite"/>
    </source>
</evidence>
<dbReference type="Gene3D" id="1.10.10.10">
    <property type="entry name" value="Winged helix-like DNA-binding domain superfamily/Winged helix DNA-binding domain"/>
    <property type="match status" value="1"/>
</dbReference>
<gene>
    <name evidence="14" type="ORF">KABA2_05S10472</name>
</gene>
<feature type="region of interest" description="Disordered" evidence="12">
    <location>
        <begin position="13"/>
        <end position="80"/>
    </location>
</feature>
<dbReference type="GO" id="GO:0043565">
    <property type="term" value="F:sequence-specific DNA binding"/>
    <property type="evidence" value="ECO:0007669"/>
    <property type="project" value="InterPro"/>
</dbReference>
<sequence length="662" mass="74048">MSFDPNNLEINLRADLGINQPQTESMTTRPPTEPPITLQPQQQQPIKQEMTPKPTIPGTTQTTFNNNKSNNNGAPSKPPSNEFVRKLYNILESNLYPDIVRWTDNGDSFVVLDTGKFTTQILPNHFKHSNFASFVRQLNKYDFHKIKKKPNEEQRSQTGELSWEFKHPFFKIHDVAGLDRIKRKLSNAKRAAAAAAAGINNGTPLPINAVSPGGTPIGNGTSASNINIHRNGRHGHVSHGHTRHEILNAGLSQLGITKEQFLSHTVSRETYTTLRKRVENLEKQLEISKNEIFIGKVENQKLNSKYNTVVESLITFKTVNENLINNFNILCSVLSQNGIKVPEGLYEQTNITPNDGKSISDNNNNIIKSEIQLLETPNGITSPDQNRMLSFNMLANTNNLLNNQMDGLVGTPLMKETRKDIQNTVLRKGFHVLLVEDDTISIQLCSKFLRKYGCTVEVVTDGLSAISTLEKTRFDLVLMDIVMPNLDGATATSIIRNFDNQTPIIAMTGNIDDQDLITYLQHGMNDILAKPFTRDDLHTMLVRYLKNREPLSEQQRMQSQPAQSLPQQPQQLSQNVTPGSNNTQSPMNQSQIGQMNIQPPQQNVQTGGSGRHTQGLVHDNNPSLPTLNMDDNLGVPMTQTPHALLADTNFLEDEHIDKKPHL</sequence>
<feature type="region of interest" description="Disordered" evidence="12">
    <location>
        <begin position="550"/>
        <end position="633"/>
    </location>
</feature>
<dbReference type="PROSITE" id="PS50110">
    <property type="entry name" value="RESPONSE_REGULATORY"/>
    <property type="match status" value="1"/>
</dbReference>
<dbReference type="OrthoDB" id="424572at2759"/>
<dbReference type="GO" id="GO:0005634">
    <property type="term" value="C:nucleus"/>
    <property type="evidence" value="ECO:0007669"/>
    <property type="project" value="UniProtKB-SubCell"/>
</dbReference>
<comment type="subunit">
    <text evidence="9">Homotrimer. Homotrimerization increases the affinity of HSF1 to DNA.</text>
</comment>
<proteinExistence type="predicted"/>
<dbReference type="Proteomes" id="UP000644660">
    <property type="component" value="Unassembled WGS sequence"/>
</dbReference>
<dbReference type="GO" id="GO:0006357">
    <property type="term" value="P:regulation of transcription by RNA polymerase II"/>
    <property type="evidence" value="ECO:0007669"/>
    <property type="project" value="UniProtKB-UniRule"/>
</dbReference>
<dbReference type="SMART" id="SM00415">
    <property type="entry name" value="HSF"/>
    <property type="match status" value="1"/>
</dbReference>
<dbReference type="InterPro" id="IPR011006">
    <property type="entry name" value="CheY-like_superfamily"/>
</dbReference>
<evidence type="ECO:0000256" key="4">
    <source>
        <dbReference type="ARBA" id="ARBA00023015"/>
    </source>
</evidence>
<evidence type="ECO:0000256" key="8">
    <source>
        <dbReference type="ARBA" id="ARBA00059868"/>
    </source>
</evidence>
<name>A0A8H2VGW0_9SACH</name>
<dbReference type="InterPro" id="IPR036390">
    <property type="entry name" value="WH_DNA-bd_sf"/>
</dbReference>
<dbReference type="GeneID" id="64858226"/>
<keyword evidence="4 10" id="KW-0805">Transcription regulation</keyword>
<evidence type="ECO:0000256" key="7">
    <source>
        <dbReference type="ARBA" id="ARBA00023242"/>
    </source>
</evidence>
<evidence type="ECO:0000256" key="2">
    <source>
        <dbReference type="ARBA" id="ARBA00022553"/>
    </source>
</evidence>
<reference evidence="14 15" key="1">
    <citation type="submission" date="2020-05" db="EMBL/GenBank/DDBJ databases">
        <authorList>
            <person name="Casaregola S."/>
            <person name="Devillers H."/>
            <person name="Grondin C."/>
        </authorList>
    </citation>
    <scope>NUCLEOTIDE SEQUENCE [LARGE SCALE GENOMIC DNA]</scope>
    <source>
        <strain evidence="14 15">CLIB 1767</strain>
    </source>
</reference>
<dbReference type="PROSITE" id="PS00434">
    <property type="entry name" value="HSF_DOMAIN"/>
    <property type="match status" value="1"/>
</dbReference>
<dbReference type="RefSeq" id="XP_041407034.1">
    <property type="nucleotide sequence ID" value="XM_041551100.1"/>
</dbReference>